<sequence length="156" mass="16787">MDAAPWSRYAVGMWRAAIILSLSLTAQLVAAMPAFACRGVQFHQVVLLPAIPPVAQDSPVIARIEILRIERDKPAGSLPNFERETAIAKVLESIRGVEVDEIIRIPANETSCGGGIKSGDVGRAAYVAGQIGEAGFFNGTWTIGQIGMDFFKAYRN</sequence>
<evidence type="ECO:0000313" key="2">
    <source>
        <dbReference type="Proteomes" id="UP001596053"/>
    </source>
</evidence>
<name>A0ABW0IU82_9HYPH</name>
<protein>
    <submittedName>
        <fullName evidence="1">Uncharacterized protein</fullName>
    </submittedName>
</protein>
<keyword evidence="2" id="KW-1185">Reference proteome</keyword>
<dbReference type="EMBL" id="JBHSLW010000028">
    <property type="protein sequence ID" value="MFC5421241.1"/>
    <property type="molecule type" value="Genomic_DNA"/>
</dbReference>
<organism evidence="1 2">
    <name type="scientific">Bosea eneae</name>
    <dbReference type="NCBI Taxonomy" id="151454"/>
    <lineage>
        <taxon>Bacteria</taxon>
        <taxon>Pseudomonadati</taxon>
        <taxon>Pseudomonadota</taxon>
        <taxon>Alphaproteobacteria</taxon>
        <taxon>Hyphomicrobiales</taxon>
        <taxon>Boseaceae</taxon>
        <taxon>Bosea</taxon>
    </lineage>
</organism>
<comment type="caution">
    <text evidence="1">The sequence shown here is derived from an EMBL/GenBank/DDBJ whole genome shotgun (WGS) entry which is preliminary data.</text>
</comment>
<dbReference type="RefSeq" id="WP_377799580.1">
    <property type="nucleotide sequence ID" value="NZ_JBHSLW010000028.1"/>
</dbReference>
<dbReference type="Proteomes" id="UP001596053">
    <property type="component" value="Unassembled WGS sequence"/>
</dbReference>
<accession>A0ABW0IU82</accession>
<evidence type="ECO:0000313" key="1">
    <source>
        <dbReference type="EMBL" id="MFC5421241.1"/>
    </source>
</evidence>
<proteinExistence type="predicted"/>
<reference evidence="2" key="1">
    <citation type="journal article" date="2019" name="Int. J. Syst. Evol. Microbiol.">
        <title>The Global Catalogue of Microorganisms (GCM) 10K type strain sequencing project: providing services to taxonomists for standard genome sequencing and annotation.</title>
        <authorList>
            <consortium name="The Broad Institute Genomics Platform"/>
            <consortium name="The Broad Institute Genome Sequencing Center for Infectious Disease"/>
            <person name="Wu L."/>
            <person name="Ma J."/>
        </authorList>
    </citation>
    <scope>NUCLEOTIDE SEQUENCE [LARGE SCALE GENOMIC DNA]</scope>
    <source>
        <strain evidence="2">NCAIM B.01391</strain>
    </source>
</reference>
<gene>
    <name evidence="1" type="ORF">ACFPOB_16920</name>
</gene>